<keyword evidence="1" id="KW-0472">Membrane</keyword>
<accession>A0ABR3XJI7</accession>
<sequence>MPVTPHNLPTPQDVAVCVELFTYLLVVFFLTRLSLDELGQEARQRGRVPHSGLLYLAAILLWPITVGIFAGLLLLGLLEFGLVVAYDRSARLVAPCYRRIITSCFPNRRRTDDIEMAILAPCCRDDRGDGEVEAEAEDSCLQDQALRRQGIAILMEECGLTPNKWK</sequence>
<comment type="caution">
    <text evidence="2">The sequence shown here is derived from an EMBL/GenBank/DDBJ whole genome shotgun (WGS) entry which is preliminary data.</text>
</comment>
<feature type="transmembrane region" description="Helical" evidence="1">
    <location>
        <begin position="12"/>
        <end position="31"/>
    </location>
</feature>
<evidence type="ECO:0000256" key="1">
    <source>
        <dbReference type="SAM" id="Phobius"/>
    </source>
</evidence>
<proteinExistence type="predicted"/>
<reference evidence="2 3" key="1">
    <citation type="journal article" date="2024" name="IMA Fungus">
        <title>IMA Genome - F19 : A genome assembly and annotation guide to empower mycologists, including annotated draft genome sequences of Ceratocystis pirilliformis, Diaporthe australafricana, Fusarium ophioides, Paecilomyces lecythidis, and Sporothrix stenoceras.</title>
        <authorList>
            <person name="Aylward J."/>
            <person name="Wilson A.M."/>
            <person name="Visagie C.M."/>
            <person name="Spraker J."/>
            <person name="Barnes I."/>
            <person name="Buitendag C."/>
            <person name="Ceriani C."/>
            <person name="Del Mar Angel L."/>
            <person name="du Plessis D."/>
            <person name="Fuchs T."/>
            <person name="Gasser K."/>
            <person name="Kramer D."/>
            <person name="Li W."/>
            <person name="Munsamy K."/>
            <person name="Piso A."/>
            <person name="Price J.L."/>
            <person name="Sonnekus B."/>
            <person name="Thomas C."/>
            <person name="van der Nest A."/>
            <person name="van Dijk A."/>
            <person name="van Heerden A."/>
            <person name="van Vuuren N."/>
            <person name="Yilmaz N."/>
            <person name="Duong T.A."/>
            <person name="van der Merwe N.A."/>
            <person name="Wingfield M.J."/>
            <person name="Wingfield B.D."/>
        </authorList>
    </citation>
    <scope>NUCLEOTIDE SEQUENCE [LARGE SCALE GENOMIC DNA]</scope>
    <source>
        <strain evidence="2 3">CMW 18300</strain>
    </source>
</reference>
<evidence type="ECO:0000313" key="3">
    <source>
        <dbReference type="Proteomes" id="UP001583177"/>
    </source>
</evidence>
<keyword evidence="1" id="KW-0812">Transmembrane</keyword>
<organism evidence="2 3">
    <name type="scientific">Diaporthe australafricana</name>
    <dbReference type="NCBI Taxonomy" id="127596"/>
    <lineage>
        <taxon>Eukaryota</taxon>
        <taxon>Fungi</taxon>
        <taxon>Dikarya</taxon>
        <taxon>Ascomycota</taxon>
        <taxon>Pezizomycotina</taxon>
        <taxon>Sordariomycetes</taxon>
        <taxon>Sordariomycetidae</taxon>
        <taxon>Diaporthales</taxon>
        <taxon>Diaporthaceae</taxon>
        <taxon>Diaporthe</taxon>
    </lineage>
</organism>
<keyword evidence="1" id="KW-1133">Transmembrane helix</keyword>
<dbReference type="Proteomes" id="UP001583177">
    <property type="component" value="Unassembled WGS sequence"/>
</dbReference>
<keyword evidence="3" id="KW-1185">Reference proteome</keyword>
<gene>
    <name evidence="2" type="ORF">Daus18300_003041</name>
</gene>
<evidence type="ECO:0000313" key="2">
    <source>
        <dbReference type="EMBL" id="KAL1875850.1"/>
    </source>
</evidence>
<feature type="transmembrane region" description="Helical" evidence="1">
    <location>
        <begin position="52"/>
        <end position="78"/>
    </location>
</feature>
<protein>
    <submittedName>
        <fullName evidence="2">Uncharacterized protein</fullName>
    </submittedName>
</protein>
<dbReference type="EMBL" id="JAWRVE010000018">
    <property type="protein sequence ID" value="KAL1875850.1"/>
    <property type="molecule type" value="Genomic_DNA"/>
</dbReference>
<name>A0ABR3XJI7_9PEZI</name>